<keyword evidence="1" id="KW-1133">Transmembrane helix</keyword>
<dbReference type="EMBL" id="DYUB01000283">
    <property type="protein sequence ID" value="HJG97229.1"/>
    <property type="molecule type" value="Genomic_DNA"/>
</dbReference>
<protein>
    <submittedName>
        <fullName evidence="2">Uncharacterized protein</fullName>
    </submittedName>
</protein>
<reference evidence="2" key="2">
    <citation type="submission" date="2021-09" db="EMBL/GenBank/DDBJ databases">
        <authorList>
            <person name="Gilroy R."/>
        </authorList>
    </citation>
    <scope>NUCLEOTIDE SEQUENCE</scope>
    <source>
        <strain evidence="2">1277</strain>
    </source>
</reference>
<proteinExistence type="predicted"/>
<dbReference type="Proteomes" id="UP000776700">
    <property type="component" value="Unassembled WGS sequence"/>
</dbReference>
<reference evidence="2" key="1">
    <citation type="journal article" date="2021" name="PeerJ">
        <title>Extensive microbial diversity within the chicken gut microbiome revealed by metagenomics and culture.</title>
        <authorList>
            <person name="Gilroy R."/>
            <person name="Ravi A."/>
            <person name="Getino M."/>
            <person name="Pursley I."/>
            <person name="Horton D.L."/>
            <person name="Alikhan N.F."/>
            <person name="Baker D."/>
            <person name="Gharbi K."/>
            <person name="Hall N."/>
            <person name="Watson M."/>
            <person name="Adriaenssens E.M."/>
            <person name="Foster-Nyarko E."/>
            <person name="Jarju S."/>
            <person name="Secka A."/>
            <person name="Antonio M."/>
            <person name="Oren A."/>
            <person name="Chaudhuri R.R."/>
            <person name="La Ragione R."/>
            <person name="Hildebrand F."/>
            <person name="Pallen M.J."/>
        </authorList>
    </citation>
    <scope>NUCLEOTIDE SEQUENCE</scope>
    <source>
        <strain evidence="2">1277</strain>
    </source>
</reference>
<evidence type="ECO:0000313" key="2">
    <source>
        <dbReference type="EMBL" id="HJG97229.1"/>
    </source>
</evidence>
<organism evidence="2 3">
    <name type="scientific">Romboutsia timonensis</name>
    <dbReference type="NCBI Taxonomy" id="1776391"/>
    <lineage>
        <taxon>Bacteria</taxon>
        <taxon>Bacillati</taxon>
        <taxon>Bacillota</taxon>
        <taxon>Clostridia</taxon>
        <taxon>Peptostreptococcales</taxon>
        <taxon>Peptostreptococcaceae</taxon>
        <taxon>Romboutsia</taxon>
    </lineage>
</organism>
<keyword evidence="1" id="KW-0812">Transmembrane</keyword>
<feature type="transmembrane region" description="Helical" evidence="1">
    <location>
        <begin position="417"/>
        <end position="436"/>
    </location>
</feature>
<accession>A0A921N329</accession>
<name>A0A921N329_9FIRM</name>
<comment type="caution">
    <text evidence="2">The sequence shown here is derived from an EMBL/GenBank/DDBJ whole genome shotgun (WGS) entry which is preliminary data.</text>
</comment>
<evidence type="ECO:0000313" key="3">
    <source>
        <dbReference type="Proteomes" id="UP000776700"/>
    </source>
</evidence>
<evidence type="ECO:0000256" key="1">
    <source>
        <dbReference type="SAM" id="Phobius"/>
    </source>
</evidence>
<dbReference type="AlphaFoldDB" id="A0A921N329"/>
<feature type="transmembrane region" description="Helical" evidence="1">
    <location>
        <begin position="30"/>
        <end position="50"/>
    </location>
</feature>
<gene>
    <name evidence="2" type="ORF">K8V90_09025</name>
</gene>
<keyword evidence="1" id="KW-0472">Membrane</keyword>
<sequence length="442" mass="49096">MKRKFLILTLCFTIIFSSINYKKSYADGGIISAPILATVVTTALGTGIVLKNKEEIYNMGRLFYDYVKNHNSIIWDTVVSAFESSVAFNSLTKQVIIGEEFGGILKGFFDDTFGIYDSVDSNSSINLGYYKGYPDITGYYSNFDTLKYQRYTAIPGIDTKSMSVGEIRWFSDLYYVEKISQNMVNVYNRDGYKMFQSGSTNTSAEILYYTIYYQGGTFYSTSVTHLASKDFTGASYSAISSGKLTLGTLTFGLNYDVGTYNPGNVWGDTEEGLKDVPIYVPGNLGDILNGNPGEVVGDKAPGWVGNGTVSVPSVDNPSIGVSDDAFVNSGVVDTPTDKPTDTPTDKPSWLPSFPSFGEELDFSPLYMTNIKDKFPFSLPWDFKNLINMFDVKPVAPKFEVPFLGNNITLDFSYFEEWATIIRFFILISFNVTLIFISTKLKG</sequence>